<protein>
    <recommendedName>
        <fullName evidence="4">Rad50/SbcC-type AAA domain-containing protein</fullName>
    </recommendedName>
</protein>
<dbReference type="Gene3D" id="3.40.50.300">
    <property type="entry name" value="P-loop containing nucleotide triphosphate hydrolases"/>
    <property type="match status" value="1"/>
</dbReference>
<evidence type="ECO:0000313" key="2">
    <source>
        <dbReference type="EMBL" id="PPU48847.1"/>
    </source>
</evidence>
<feature type="coiled-coil region" evidence="1">
    <location>
        <begin position="187"/>
        <end position="251"/>
    </location>
</feature>
<gene>
    <name evidence="2" type="ORF">XdyCFBP7245_22655</name>
</gene>
<dbReference type="EMBL" id="MDEE01000076">
    <property type="protein sequence ID" value="PPU48847.1"/>
    <property type="molecule type" value="Genomic_DNA"/>
</dbReference>
<keyword evidence="1" id="KW-0175">Coiled coil</keyword>
<name>A0A2S7BUB7_9XANT</name>
<evidence type="ECO:0008006" key="4">
    <source>
        <dbReference type="Google" id="ProtNLM"/>
    </source>
</evidence>
<dbReference type="InterPro" id="IPR027417">
    <property type="entry name" value="P-loop_NTPase"/>
</dbReference>
<comment type="caution">
    <text evidence="2">The sequence shown here is derived from an EMBL/GenBank/DDBJ whole genome shotgun (WGS) entry which is preliminary data.</text>
</comment>
<dbReference type="Proteomes" id="UP000238908">
    <property type="component" value="Unassembled WGS sequence"/>
</dbReference>
<feature type="coiled-coil region" evidence="1">
    <location>
        <begin position="378"/>
        <end position="412"/>
    </location>
</feature>
<organism evidence="2 3">
    <name type="scientific">Xanthomonas dyei</name>
    <dbReference type="NCBI Taxonomy" id="743699"/>
    <lineage>
        <taxon>Bacteria</taxon>
        <taxon>Pseudomonadati</taxon>
        <taxon>Pseudomonadota</taxon>
        <taxon>Gammaproteobacteria</taxon>
        <taxon>Lysobacterales</taxon>
        <taxon>Lysobacteraceae</taxon>
        <taxon>Xanthomonas</taxon>
    </lineage>
</organism>
<dbReference type="AlphaFoldDB" id="A0A2S7BUB7"/>
<evidence type="ECO:0000256" key="1">
    <source>
        <dbReference type="SAM" id="Coils"/>
    </source>
</evidence>
<accession>A0A2S7BUB7</accession>
<dbReference type="SUPFAM" id="SSF52540">
    <property type="entry name" value="P-loop containing nucleoside triphosphate hydrolases"/>
    <property type="match status" value="1"/>
</dbReference>
<reference evidence="2 3" key="1">
    <citation type="submission" date="2016-08" db="EMBL/GenBank/DDBJ databases">
        <authorList>
            <person name="Seilhamer J.J."/>
        </authorList>
    </citation>
    <scope>NUCLEOTIDE SEQUENCE [LARGE SCALE GENOMIC DNA]</scope>
    <source>
        <strain evidence="2 3">CFBP7245</strain>
    </source>
</reference>
<proteinExistence type="predicted"/>
<dbReference type="RefSeq" id="WP_104617635.1">
    <property type="nucleotide sequence ID" value="NZ_JBHLXZ010000083.1"/>
</dbReference>
<sequence>MHRFRFQNIWLLSLRDKKARHVKFHPRKNLIRGRNHMGKTTLIRSLFETLGATPQGTLESWDEDAVSLLEFSFDGRHFFVLHQNGRRALFDADRQLIATTAKFAEWTRVFCHVTDFNLVFTGKTESEVVSADAACFFLPFYVNQDGSWQSEWNTFTGLKRFTAPWTAILEYFTGVCPPAYYEARAKKGQHSRVLDEHRRELRLLERTLDRFSRTVPVHGPKLSAANFEAEIEQLTREVSELNGRQEKLRSDAVREQELLASLDHQIRMADEALKAYNSDAAWIRTAGSQPLICPTCHAEHEKPFLDLLRFAEDARVLRELAARLRDDAAVVRDRCQKVFGELATLNESYLRTSRLLDTRKGELKFQDVVGGIGAEGALAAFAAERKQLQEDIDEAILAVDKLDETMKELRAVKRTKAILADFRGFYADGRVALKLPSVDVSKMKLAGRPDLSGSGGPRSILAYYAAIWRTAHGSNATYDIPVVIDSPNQQAQDDVNLPAVLDFIARDLPDDIQLIVGLETPTEYLFDFELHLERKYSVLVEEEWEVAYSTVEPLLQSMYANLLVPSAKATSESHAGRV</sequence>
<evidence type="ECO:0000313" key="3">
    <source>
        <dbReference type="Proteomes" id="UP000238908"/>
    </source>
</evidence>